<dbReference type="Proteomes" id="UP000184300">
    <property type="component" value="Unassembled WGS sequence"/>
</dbReference>
<organism evidence="1 2">
    <name type="scientific">Aspergillus glaucus CBS 516.65</name>
    <dbReference type="NCBI Taxonomy" id="1160497"/>
    <lineage>
        <taxon>Eukaryota</taxon>
        <taxon>Fungi</taxon>
        <taxon>Dikarya</taxon>
        <taxon>Ascomycota</taxon>
        <taxon>Pezizomycotina</taxon>
        <taxon>Eurotiomycetes</taxon>
        <taxon>Eurotiomycetidae</taxon>
        <taxon>Eurotiales</taxon>
        <taxon>Aspergillaceae</taxon>
        <taxon>Aspergillus</taxon>
        <taxon>Aspergillus subgen. Aspergillus</taxon>
    </lineage>
</organism>
<keyword evidence="2" id="KW-1185">Reference proteome</keyword>
<dbReference type="AlphaFoldDB" id="A0A1L9V8U1"/>
<accession>A0A1L9V8U1</accession>
<gene>
    <name evidence="1" type="ORF">ASPGLDRAFT_51567</name>
</gene>
<evidence type="ECO:0000313" key="1">
    <source>
        <dbReference type="EMBL" id="OJJ80357.1"/>
    </source>
</evidence>
<dbReference type="STRING" id="1160497.A0A1L9V8U1"/>
<evidence type="ECO:0000313" key="2">
    <source>
        <dbReference type="Proteomes" id="UP000184300"/>
    </source>
</evidence>
<dbReference type="GeneID" id="34463823"/>
<name>A0A1L9V8U1_ASPGL</name>
<dbReference type="VEuPathDB" id="FungiDB:ASPGLDRAFT_51567"/>
<proteinExistence type="predicted"/>
<protein>
    <submittedName>
        <fullName evidence="1">Uncharacterized protein</fullName>
    </submittedName>
</protein>
<dbReference type="OrthoDB" id="4838614at2759"/>
<dbReference type="RefSeq" id="XP_022397055.1">
    <property type="nucleotide sequence ID" value="XM_022547562.1"/>
</dbReference>
<sequence>MGIEDDLEVQLEEFSRLKRLGHFGAAREMFQRELAEHTAYSLPVLIEHADMLYDQGHYRGFSDLVLGYPRRLAKHDFSAIEQLLFELNEALAETLFGEDPEISHRSYLGEASALFKVKRDINFI</sequence>
<dbReference type="EMBL" id="KV878911">
    <property type="protein sequence ID" value="OJJ80357.1"/>
    <property type="molecule type" value="Genomic_DNA"/>
</dbReference>
<reference evidence="2" key="1">
    <citation type="journal article" date="2017" name="Genome Biol.">
        <title>Comparative genomics reveals high biological diversity and specific adaptations in the industrially and medically important fungal genus Aspergillus.</title>
        <authorList>
            <person name="de Vries R.P."/>
            <person name="Riley R."/>
            <person name="Wiebenga A."/>
            <person name="Aguilar-Osorio G."/>
            <person name="Amillis S."/>
            <person name="Uchima C.A."/>
            <person name="Anderluh G."/>
            <person name="Asadollahi M."/>
            <person name="Askin M."/>
            <person name="Barry K."/>
            <person name="Battaglia E."/>
            <person name="Bayram O."/>
            <person name="Benocci T."/>
            <person name="Braus-Stromeyer S.A."/>
            <person name="Caldana C."/>
            <person name="Canovas D."/>
            <person name="Cerqueira G.C."/>
            <person name="Chen F."/>
            <person name="Chen W."/>
            <person name="Choi C."/>
            <person name="Clum A."/>
            <person name="Dos Santos R.A."/>
            <person name="Damasio A.R."/>
            <person name="Diallinas G."/>
            <person name="Emri T."/>
            <person name="Fekete E."/>
            <person name="Flipphi M."/>
            <person name="Freyberg S."/>
            <person name="Gallo A."/>
            <person name="Gournas C."/>
            <person name="Habgood R."/>
            <person name="Hainaut M."/>
            <person name="Harispe M.L."/>
            <person name="Henrissat B."/>
            <person name="Hilden K.S."/>
            <person name="Hope R."/>
            <person name="Hossain A."/>
            <person name="Karabika E."/>
            <person name="Karaffa L."/>
            <person name="Karanyi Z."/>
            <person name="Krasevec N."/>
            <person name="Kuo A."/>
            <person name="Kusch H."/>
            <person name="LaButti K."/>
            <person name="Lagendijk E.L."/>
            <person name="Lapidus A."/>
            <person name="Levasseur A."/>
            <person name="Lindquist E."/>
            <person name="Lipzen A."/>
            <person name="Logrieco A.F."/>
            <person name="MacCabe A."/>
            <person name="Maekelae M.R."/>
            <person name="Malavazi I."/>
            <person name="Melin P."/>
            <person name="Meyer V."/>
            <person name="Mielnichuk N."/>
            <person name="Miskei M."/>
            <person name="Molnar A.P."/>
            <person name="Mule G."/>
            <person name="Ngan C.Y."/>
            <person name="Orejas M."/>
            <person name="Orosz E."/>
            <person name="Ouedraogo J.P."/>
            <person name="Overkamp K.M."/>
            <person name="Park H.-S."/>
            <person name="Perrone G."/>
            <person name="Piumi F."/>
            <person name="Punt P.J."/>
            <person name="Ram A.F."/>
            <person name="Ramon A."/>
            <person name="Rauscher S."/>
            <person name="Record E."/>
            <person name="Riano-Pachon D.M."/>
            <person name="Robert V."/>
            <person name="Roehrig J."/>
            <person name="Ruller R."/>
            <person name="Salamov A."/>
            <person name="Salih N.S."/>
            <person name="Samson R.A."/>
            <person name="Sandor E."/>
            <person name="Sanguinetti M."/>
            <person name="Schuetze T."/>
            <person name="Sepcic K."/>
            <person name="Shelest E."/>
            <person name="Sherlock G."/>
            <person name="Sophianopoulou V."/>
            <person name="Squina F.M."/>
            <person name="Sun H."/>
            <person name="Susca A."/>
            <person name="Todd R.B."/>
            <person name="Tsang A."/>
            <person name="Unkles S.E."/>
            <person name="van de Wiele N."/>
            <person name="van Rossen-Uffink D."/>
            <person name="Oliveira J.V."/>
            <person name="Vesth T.C."/>
            <person name="Visser J."/>
            <person name="Yu J.-H."/>
            <person name="Zhou M."/>
            <person name="Andersen M.R."/>
            <person name="Archer D.B."/>
            <person name="Baker S.E."/>
            <person name="Benoit I."/>
            <person name="Brakhage A.A."/>
            <person name="Braus G.H."/>
            <person name="Fischer R."/>
            <person name="Frisvad J.C."/>
            <person name="Goldman G.H."/>
            <person name="Houbraken J."/>
            <person name="Oakley B."/>
            <person name="Pocsi I."/>
            <person name="Scazzocchio C."/>
            <person name="Seiboth B."/>
            <person name="vanKuyk P.A."/>
            <person name="Wortman J."/>
            <person name="Dyer P.S."/>
            <person name="Grigoriev I.V."/>
        </authorList>
    </citation>
    <scope>NUCLEOTIDE SEQUENCE [LARGE SCALE GENOMIC DNA]</scope>
    <source>
        <strain evidence="2">CBS 516.65</strain>
    </source>
</reference>